<evidence type="ECO:0000313" key="1">
    <source>
        <dbReference type="EMBL" id="BDR59453.1"/>
    </source>
</evidence>
<dbReference type="AlphaFoldDB" id="A0AAU9DVE9"/>
<protein>
    <submittedName>
        <fullName evidence="1">Uncharacterized protein</fullName>
    </submittedName>
</protein>
<evidence type="ECO:0000313" key="2">
    <source>
        <dbReference type="Proteomes" id="UP001321861"/>
    </source>
</evidence>
<dbReference type="EMBL" id="AP026802">
    <property type="protein sequence ID" value="BDR59453.1"/>
    <property type="molecule type" value="Genomic_DNA"/>
</dbReference>
<accession>A0AAU9DVE9</accession>
<keyword evidence="2" id="KW-1185">Reference proteome</keyword>
<organism evidence="1 2">
    <name type="scientific">Xylocopilactobacillus apicola</name>
    <dbReference type="NCBI Taxonomy" id="2932184"/>
    <lineage>
        <taxon>Bacteria</taxon>
        <taxon>Bacillati</taxon>
        <taxon>Bacillota</taxon>
        <taxon>Bacilli</taxon>
        <taxon>Lactobacillales</taxon>
        <taxon>Lactobacillaceae</taxon>
        <taxon>Xylocopilactobacillus</taxon>
    </lineage>
</organism>
<dbReference type="KEGG" id="xap:XA3_18940"/>
<proteinExistence type="predicted"/>
<sequence length="96" mass="11478">MLKFRLSELEKNPKSRITFTEMDSILNQIIKNLCWMRKTDFPILEKVGLDLKLNLYLANRSAQLRFRSINYLNQCYMPNAEIVDDIHKSRDDRVQD</sequence>
<reference evidence="1 2" key="1">
    <citation type="journal article" date="2023" name="Microbiol. Spectr.">
        <title>Symbiosis of Carpenter Bees with Uncharacterized Lactic Acid Bacteria Showing NAD Auxotrophy.</title>
        <authorList>
            <person name="Kawasaki S."/>
            <person name="Ozawa K."/>
            <person name="Mori T."/>
            <person name="Yamamoto A."/>
            <person name="Ito M."/>
            <person name="Ohkuma M."/>
            <person name="Sakamoto M."/>
            <person name="Matsutani M."/>
        </authorList>
    </citation>
    <scope>NUCLEOTIDE SEQUENCE [LARGE SCALE GENOMIC DNA]</scope>
    <source>
        <strain evidence="1 2">XA3</strain>
    </source>
</reference>
<dbReference type="Proteomes" id="UP001321861">
    <property type="component" value="Chromosome"/>
</dbReference>
<gene>
    <name evidence="1" type="ORF">XA3_18940</name>
</gene>
<name>A0AAU9DVE9_9LACO</name>